<dbReference type="CDD" id="cd04301">
    <property type="entry name" value="NAT_SF"/>
    <property type="match status" value="1"/>
</dbReference>
<organism evidence="1 3">
    <name type="scientific">Moraxella bovoculi</name>
    <dbReference type="NCBI Taxonomy" id="386891"/>
    <lineage>
        <taxon>Bacteria</taxon>
        <taxon>Pseudomonadati</taxon>
        <taxon>Pseudomonadota</taxon>
        <taxon>Gammaproteobacteria</taxon>
        <taxon>Moraxellales</taxon>
        <taxon>Moraxellaceae</taxon>
        <taxon>Moraxella</taxon>
    </lineage>
</organism>
<reference evidence="1 3" key="1">
    <citation type="submission" date="2015-05" db="EMBL/GenBank/DDBJ databases">
        <authorList>
            <person name="Dickey A."/>
            <person name="Clawson M."/>
            <person name="Bono J."/>
            <person name="Loy J.D."/>
        </authorList>
    </citation>
    <scope>NUCLEOTIDE SEQUENCE [LARGE SCALE GENOMIC DNA]</scope>
    <source>
        <strain evidence="1 3">22581</strain>
        <strain evidence="2">28389</strain>
    </source>
</reference>
<dbReference type="AlphaFoldDB" id="A0AAC8T7L7"/>
<sequence>MKIELSGGYICYSIEEDEVTIDMVEVTTKRQGIGSQLIDMVKDVAREVGLPIGLYAYPQDDSISQEDLIEFYFSNDFEYDPDDVDGRLMRWS</sequence>
<evidence type="ECO:0000313" key="1">
    <source>
        <dbReference type="EMBL" id="AKG07142.1"/>
    </source>
</evidence>
<evidence type="ECO:0008006" key="4">
    <source>
        <dbReference type="Google" id="ProtNLM"/>
    </source>
</evidence>
<evidence type="ECO:0000313" key="2">
    <source>
        <dbReference type="EMBL" id="AKG12174.1"/>
    </source>
</evidence>
<dbReference type="EMBL" id="CP011378">
    <property type="protein sequence ID" value="AKG12174.1"/>
    <property type="molecule type" value="Genomic_DNA"/>
</dbReference>
<dbReference type="InterPro" id="IPR016181">
    <property type="entry name" value="Acyl_CoA_acyltransferase"/>
</dbReference>
<dbReference type="SMR" id="A0AAC8T7L7"/>
<dbReference type="Proteomes" id="UP000077465">
    <property type="component" value="Chromosome"/>
</dbReference>
<protein>
    <recommendedName>
        <fullName evidence="4">N-acetyltransferase domain-containing protein</fullName>
    </recommendedName>
</protein>
<dbReference type="SUPFAM" id="SSF55729">
    <property type="entry name" value="Acyl-CoA N-acyltransferases (Nat)"/>
    <property type="match status" value="1"/>
</dbReference>
<proteinExistence type="predicted"/>
<dbReference type="RefSeq" id="WP_046699157.1">
    <property type="nucleotide sequence ID" value="NZ_CP011376.1"/>
</dbReference>
<gene>
    <name evidence="1" type="ORF">AAX06_01960</name>
    <name evidence="2" type="ORF">AAX07_09540</name>
</gene>
<dbReference type="EMBL" id="CP011376">
    <property type="protein sequence ID" value="AKG07142.1"/>
    <property type="molecule type" value="Genomic_DNA"/>
</dbReference>
<name>A0AAC8T7L7_9GAMM</name>
<evidence type="ECO:0000313" key="3">
    <source>
        <dbReference type="Proteomes" id="UP000077465"/>
    </source>
</evidence>
<accession>A0AAC8T7L7</accession>